<keyword evidence="4" id="KW-1185">Reference proteome</keyword>
<dbReference type="Gene3D" id="3.90.1570.10">
    <property type="entry name" value="tt1808, chain A"/>
    <property type="match status" value="1"/>
</dbReference>
<protein>
    <recommendedName>
        <fullName evidence="2">Putative restriction endonuclease domain-containing protein</fullName>
    </recommendedName>
</protein>
<dbReference type="Pfam" id="PF05685">
    <property type="entry name" value="Uma2"/>
    <property type="match status" value="1"/>
</dbReference>
<evidence type="ECO:0000256" key="1">
    <source>
        <dbReference type="SAM" id="Coils"/>
    </source>
</evidence>
<evidence type="ECO:0000313" key="3">
    <source>
        <dbReference type="EMBL" id="AFZ27131.1"/>
    </source>
</evidence>
<proteinExistence type="predicted"/>
<feature type="coiled-coil region" evidence="1">
    <location>
        <begin position="209"/>
        <end position="246"/>
    </location>
</feature>
<dbReference type="EMBL" id="CP003642">
    <property type="protein sequence ID" value="AFZ27131.1"/>
    <property type="molecule type" value="Genomic_DNA"/>
</dbReference>
<dbReference type="AlphaFoldDB" id="K9X508"/>
<dbReference type="InterPro" id="IPR012296">
    <property type="entry name" value="Nuclease_put_TT1808"/>
</dbReference>
<dbReference type="OrthoDB" id="449360at2"/>
<evidence type="ECO:0000313" key="4">
    <source>
        <dbReference type="Proteomes" id="UP000010475"/>
    </source>
</evidence>
<dbReference type="RefSeq" id="WP_015210366.1">
    <property type="nucleotide sequence ID" value="NC_019757.1"/>
</dbReference>
<dbReference type="eggNOG" id="COG4636">
    <property type="taxonomic scope" value="Bacteria"/>
</dbReference>
<dbReference type="Proteomes" id="UP000010475">
    <property type="component" value="Chromosome"/>
</dbReference>
<dbReference type="STRING" id="56107.Cylst_5086"/>
<feature type="domain" description="Putative restriction endonuclease" evidence="2">
    <location>
        <begin position="70"/>
        <end position="184"/>
    </location>
</feature>
<dbReference type="KEGG" id="csg:Cylst_5086"/>
<name>K9X508_9NOST</name>
<dbReference type="HOGENOM" id="CLU_075279_2_1_3"/>
<dbReference type="InterPro" id="IPR008538">
    <property type="entry name" value="Uma2"/>
</dbReference>
<dbReference type="PANTHER" id="PTHR33352">
    <property type="entry name" value="SLR1095 PROTEIN"/>
    <property type="match status" value="1"/>
</dbReference>
<organism evidence="3 4">
    <name type="scientific">Cylindrospermum stagnale PCC 7417</name>
    <dbReference type="NCBI Taxonomy" id="56107"/>
    <lineage>
        <taxon>Bacteria</taxon>
        <taxon>Bacillati</taxon>
        <taxon>Cyanobacteriota</taxon>
        <taxon>Cyanophyceae</taxon>
        <taxon>Nostocales</taxon>
        <taxon>Nostocaceae</taxon>
        <taxon>Cylindrospermum</taxon>
    </lineage>
</organism>
<sequence>MTVTQDQQITWEKLPDDYILPDEPVDNINQPALAAALTESLQIAGKLPANALTPTNYGICATFNSKIVVKAPDWAYIPKISVDREEVKRSYTPQLQGDIPVIVMEFLSDTEGGEYSIKPTYPPGKWFFYENVLKVPNYAIFEPDSGNLEVYRLDNNTGRYIVQTANDNQRYLIAEMNLYLGVWLGSRENRTGKWLRWWDEQGNLLLWGSELAEQERQRAEQEKQRAEQEKQRAERLAAQLRAAGIEPDN</sequence>
<accession>K9X508</accession>
<dbReference type="PANTHER" id="PTHR33352:SF3">
    <property type="entry name" value="SLR1612 PROTEIN"/>
    <property type="match status" value="1"/>
</dbReference>
<gene>
    <name evidence="3" type="ORF">Cylst_5086</name>
</gene>
<evidence type="ECO:0000259" key="2">
    <source>
        <dbReference type="Pfam" id="PF05685"/>
    </source>
</evidence>
<reference evidence="3 4" key="1">
    <citation type="submission" date="2012-06" db="EMBL/GenBank/DDBJ databases">
        <title>Finished chromosome of genome of Cylindrospermum stagnale PCC 7417.</title>
        <authorList>
            <consortium name="US DOE Joint Genome Institute"/>
            <person name="Gugger M."/>
            <person name="Coursin T."/>
            <person name="Rippka R."/>
            <person name="Tandeau De Marsac N."/>
            <person name="Huntemann M."/>
            <person name="Wei C.-L."/>
            <person name="Han J."/>
            <person name="Detter J.C."/>
            <person name="Han C."/>
            <person name="Tapia R."/>
            <person name="Chen A."/>
            <person name="Kyrpides N."/>
            <person name="Mavromatis K."/>
            <person name="Markowitz V."/>
            <person name="Szeto E."/>
            <person name="Ivanova N."/>
            <person name="Pagani I."/>
            <person name="Pati A."/>
            <person name="Goodwin L."/>
            <person name="Nordberg H.P."/>
            <person name="Cantor M.N."/>
            <person name="Hua S.X."/>
            <person name="Woyke T."/>
            <person name="Kerfeld C.A."/>
        </authorList>
    </citation>
    <scope>NUCLEOTIDE SEQUENCE [LARGE SCALE GENOMIC DNA]</scope>
    <source>
        <strain evidence="3 4">PCC 7417</strain>
    </source>
</reference>
<dbReference type="PATRIC" id="fig|56107.3.peg.5582"/>
<keyword evidence="1" id="KW-0175">Coiled coil</keyword>